<comment type="caution">
    <text evidence="1">The sequence shown here is derived from an EMBL/GenBank/DDBJ whole genome shotgun (WGS) entry which is preliminary data.</text>
</comment>
<gene>
    <name evidence="1" type="ORF">J437_LFUL013990</name>
</gene>
<evidence type="ECO:0000313" key="2">
    <source>
        <dbReference type="Proteomes" id="UP000792457"/>
    </source>
</evidence>
<dbReference type="OrthoDB" id="445826at2759"/>
<reference evidence="1" key="2">
    <citation type="submission" date="2017-10" db="EMBL/GenBank/DDBJ databases">
        <title>Ladona fulva Genome sequencing and assembly.</title>
        <authorList>
            <person name="Murali S."/>
            <person name="Richards S."/>
            <person name="Bandaranaike D."/>
            <person name="Bellair M."/>
            <person name="Blankenburg K."/>
            <person name="Chao H."/>
            <person name="Dinh H."/>
            <person name="Doddapaneni H."/>
            <person name="Dugan-Rocha S."/>
            <person name="Elkadiri S."/>
            <person name="Gnanaolivu R."/>
            <person name="Hernandez B."/>
            <person name="Skinner E."/>
            <person name="Javaid M."/>
            <person name="Lee S."/>
            <person name="Li M."/>
            <person name="Ming W."/>
            <person name="Munidasa M."/>
            <person name="Muniz J."/>
            <person name="Nguyen L."/>
            <person name="Hughes D."/>
            <person name="Osuji N."/>
            <person name="Pu L.-L."/>
            <person name="Puazo M."/>
            <person name="Qu C."/>
            <person name="Quiroz J."/>
            <person name="Raj R."/>
            <person name="Weissenberger G."/>
            <person name="Xin Y."/>
            <person name="Zou X."/>
            <person name="Han Y."/>
            <person name="Worley K."/>
            <person name="Muzny D."/>
            <person name="Gibbs R."/>
        </authorList>
    </citation>
    <scope>NUCLEOTIDE SEQUENCE</scope>
    <source>
        <strain evidence="1">Sampled in the wild</strain>
    </source>
</reference>
<sequence>MNGYNQLIKSYTREDIVNNNVIKACLDHIYVRSQDFSSEGIIIRSKITDHYIIGAKIITDTTGIISINENILYEKIEKFDWKNLLNCTDTDIIYLQLNQNLNQLYSESTFVKINNRRSNNSEWLKDELVKLMHERDLAFKKFKNCPSNTTYRQIYIKLRNRTTKEIRKAKNNIFTKHFKM</sequence>
<proteinExistence type="predicted"/>
<dbReference type="EMBL" id="KZ308749">
    <property type="protein sequence ID" value="KAG8233874.1"/>
    <property type="molecule type" value="Genomic_DNA"/>
</dbReference>
<organism evidence="1 2">
    <name type="scientific">Ladona fulva</name>
    <name type="common">Scarce chaser dragonfly</name>
    <name type="synonym">Libellula fulva</name>
    <dbReference type="NCBI Taxonomy" id="123851"/>
    <lineage>
        <taxon>Eukaryota</taxon>
        <taxon>Metazoa</taxon>
        <taxon>Ecdysozoa</taxon>
        <taxon>Arthropoda</taxon>
        <taxon>Hexapoda</taxon>
        <taxon>Insecta</taxon>
        <taxon>Pterygota</taxon>
        <taxon>Palaeoptera</taxon>
        <taxon>Odonata</taxon>
        <taxon>Epiprocta</taxon>
        <taxon>Anisoptera</taxon>
        <taxon>Libelluloidea</taxon>
        <taxon>Libellulidae</taxon>
        <taxon>Ladona</taxon>
    </lineage>
</organism>
<keyword evidence="2" id="KW-1185">Reference proteome</keyword>
<evidence type="ECO:0000313" key="1">
    <source>
        <dbReference type="EMBL" id="KAG8233874.1"/>
    </source>
</evidence>
<dbReference type="Proteomes" id="UP000792457">
    <property type="component" value="Unassembled WGS sequence"/>
</dbReference>
<dbReference type="AlphaFoldDB" id="A0A8K0KEP1"/>
<protein>
    <submittedName>
        <fullName evidence="1">Uncharacterized protein</fullName>
    </submittedName>
</protein>
<name>A0A8K0KEP1_LADFU</name>
<reference evidence="1" key="1">
    <citation type="submission" date="2013-04" db="EMBL/GenBank/DDBJ databases">
        <authorList>
            <person name="Qu J."/>
            <person name="Murali S.C."/>
            <person name="Bandaranaike D."/>
            <person name="Bellair M."/>
            <person name="Blankenburg K."/>
            <person name="Chao H."/>
            <person name="Dinh H."/>
            <person name="Doddapaneni H."/>
            <person name="Downs B."/>
            <person name="Dugan-Rocha S."/>
            <person name="Elkadiri S."/>
            <person name="Gnanaolivu R.D."/>
            <person name="Hernandez B."/>
            <person name="Javaid M."/>
            <person name="Jayaseelan J.C."/>
            <person name="Lee S."/>
            <person name="Li M."/>
            <person name="Ming W."/>
            <person name="Munidasa M."/>
            <person name="Muniz J."/>
            <person name="Nguyen L."/>
            <person name="Ongeri F."/>
            <person name="Osuji N."/>
            <person name="Pu L.-L."/>
            <person name="Puazo M."/>
            <person name="Qu C."/>
            <person name="Quiroz J."/>
            <person name="Raj R."/>
            <person name="Weissenberger G."/>
            <person name="Xin Y."/>
            <person name="Zou X."/>
            <person name="Han Y."/>
            <person name="Richards S."/>
            <person name="Worley K."/>
            <person name="Muzny D."/>
            <person name="Gibbs R."/>
        </authorList>
    </citation>
    <scope>NUCLEOTIDE SEQUENCE</scope>
    <source>
        <strain evidence="1">Sampled in the wild</strain>
    </source>
</reference>
<accession>A0A8K0KEP1</accession>